<name>A0ABY4SMT8_9CAUL</name>
<evidence type="ECO:0000313" key="2">
    <source>
        <dbReference type="EMBL" id="URI15229.1"/>
    </source>
</evidence>
<evidence type="ECO:0000256" key="1">
    <source>
        <dbReference type="SAM" id="MobiDB-lite"/>
    </source>
</evidence>
<protein>
    <submittedName>
        <fullName evidence="2">Uncharacterized protein</fullName>
    </submittedName>
</protein>
<reference evidence="2" key="1">
    <citation type="submission" date="2022-05" db="EMBL/GenBank/DDBJ databases">
        <title>Brevundimonas albigilva TT17 genome sequence.</title>
        <authorList>
            <person name="Lee K."/>
            <person name="Son H."/>
        </authorList>
    </citation>
    <scope>NUCLEOTIDE SEQUENCE</scope>
    <source>
        <strain evidence="2">TT17</strain>
    </source>
</reference>
<dbReference type="EMBL" id="CP097649">
    <property type="protein sequence ID" value="URI15229.1"/>
    <property type="molecule type" value="Genomic_DNA"/>
</dbReference>
<accession>A0ABY4SMT8</accession>
<dbReference type="RefSeq" id="WP_250201916.1">
    <property type="nucleotide sequence ID" value="NZ_CP097649.1"/>
</dbReference>
<keyword evidence="3" id="KW-1185">Reference proteome</keyword>
<proteinExistence type="predicted"/>
<organism evidence="2 3">
    <name type="scientific">Brevundimonas albigilva</name>
    <dbReference type="NCBI Taxonomy" id="1312364"/>
    <lineage>
        <taxon>Bacteria</taxon>
        <taxon>Pseudomonadati</taxon>
        <taxon>Pseudomonadota</taxon>
        <taxon>Alphaproteobacteria</taxon>
        <taxon>Caulobacterales</taxon>
        <taxon>Caulobacteraceae</taxon>
        <taxon>Brevundimonas</taxon>
    </lineage>
</organism>
<dbReference type="Proteomes" id="UP001055429">
    <property type="component" value="Chromosome"/>
</dbReference>
<sequence>MNLILLIILAMVFAGALFALSMGIEGRGRGRVDRDADGEQDEPGGPASGAP</sequence>
<gene>
    <name evidence="2" type="ORF">M8231_15795</name>
</gene>
<evidence type="ECO:0000313" key="3">
    <source>
        <dbReference type="Proteomes" id="UP001055429"/>
    </source>
</evidence>
<feature type="region of interest" description="Disordered" evidence="1">
    <location>
        <begin position="29"/>
        <end position="51"/>
    </location>
</feature>